<evidence type="ECO:0000313" key="15">
    <source>
        <dbReference type="Ensembl" id="ENSDCDP00010037185.1"/>
    </source>
</evidence>
<dbReference type="PROSITE" id="PS50096">
    <property type="entry name" value="IQ"/>
    <property type="match status" value="5"/>
</dbReference>
<dbReference type="InterPro" id="IPR027417">
    <property type="entry name" value="P-loop_NTPase"/>
</dbReference>
<evidence type="ECO:0000259" key="13">
    <source>
        <dbReference type="PROSITE" id="PS51126"/>
    </source>
</evidence>
<evidence type="ECO:0000256" key="7">
    <source>
        <dbReference type="ARBA" id="ARBA00023123"/>
    </source>
</evidence>
<keyword evidence="5" id="KW-0112">Calmodulin-binding</keyword>
<evidence type="ECO:0000256" key="3">
    <source>
        <dbReference type="ARBA" id="ARBA00022741"/>
    </source>
</evidence>
<dbReference type="PRINTS" id="PR00193">
    <property type="entry name" value="MYOSINHEAVY"/>
</dbReference>
<feature type="domain" description="Dilute" evidence="13">
    <location>
        <begin position="1155"/>
        <end position="1384"/>
    </location>
</feature>
<dbReference type="Proteomes" id="UP000694580">
    <property type="component" value="Chromosome 13"/>
</dbReference>
<dbReference type="GO" id="GO:0051015">
    <property type="term" value="F:actin filament binding"/>
    <property type="evidence" value="ECO:0007669"/>
    <property type="project" value="TreeGrafter"/>
</dbReference>
<keyword evidence="4 10" id="KW-0067">ATP-binding</keyword>
<dbReference type="SMART" id="SM00015">
    <property type="entry name" value="IQ"/>
    <property type="match status" value="6"/>
</dbReference>
<dbReference type="Gene3D" id="1.20.5.190">
    <property type="match status" value="3"/>
</dbReference>
<dbReference type="InterPro" id="IPR000048">
    <property type="entry name" value="IQ_motif_EF-hand-BS"/>
</dbReference>
<evidence type="ECO:0000256" key="10">
    <source>
        <dbReference type="PROSITE-ProRule" id="PRU00782"/>
    </source>
</evidence>
<comment type="similarity">
    <text evidence="1 10">Belongs to the TRAFAC class myosin-kinesin ATPase superfamily. Myosin family.</text>
</comment>
<organism evidence="15 16">
    <name type="scientific">Denticeps clupeoides</name>
    <name type="common">denticle herring</name>
    <dbReference type="NCBI Taxonomy" id="299321"/>
    <lineage>
        <taxon>Eukaryota</taxon>
        <taxon>Metazoa</taxon>
        <taxon>Chordata</taxon>
        <taxon>Craniata</taxon>
        <taxon>Vertebrata</taxon>
        <taxon>Euteleostomi</taxon>
        <taxon>Actinopterygii</taxon>
        <taxon>Neopterygii</taxon>
        <taxon>Teleostei</taxon>
        <taxon>Clupei</taxon>
        <taxon>Clupeiformes</taxon>
        <taxon>Denticipitoidei</taxon>
        <taxon>Denticipitidae</taxon>
        <taxon>Denticeps</taxon>
    </lineage>
</organism>
<dbReference type="Gene3D" id="1.20.120.720">
    <property type="entry name" value="Myosin VI head, motor domain, U50 subdomain"/>
    <property type="match status" value="1"/>
</dbReference>
<dbReference type="GO" id="GO:0005524">
    <property type="term" value="F:ATP binding"/>
    <property type="evidence" value="ECO:0007669"/>
    <property type="project" value="UniProtKB-UniRule"/>
</dbReference>
<dbReference type="FunFam" id="1.20.5.190:FF:000001">
    <property type="entry name" value="unconventional myosin-Va"/>
    <property type="match status" value="1"/>
</dbReference>
<dbReference type="InterPro" id="IPR036961">
    <property type="entry name" value="Kinesin_motor_dom_sf"/>
</dbReference>
<dbReference type="GO" id="GO:0005737">
    <property type="term" value="C:cytoplasm"/>
    <property type="evidence" value="ECO:0007669"/>
    <property type="project" value="TreeGrafter"/>
</dbReference>
<feature type="region of interest" description="Disordered" evidence="12">
    <location>
        <begin position="1208"/>
        <end position="1229"/>
    </location>
</feature>
<reference evidence="15 16" key="1">
    <citation type="submission" date="2020-06" db="EMBL/GenBank/DDBJ databases">
        <authorList>
            <consortium name="Wellcome Sanger Institute Data Sharing"/>
        </authorList>
    </citation>
    <scope>NUCLEOTIDE SEQUENCE [LARGE SCALE GENOMIC DNA]</scope>
</reference>
<dbReference type="PANTHER" id="PTHR13140">
    <property type="entry name" value="MYOSIN"/>
    <property type="match status" value="1"/>
</dbReference>
<keyword evidence="8 10" id="KW-0505">Motor protein</keyword>
<dbReference type="GO" id="GO:0000146">
    <property type="term" value="F:microfilament motor activity"/>
    <property type="evidence" value="ECO:0007669"/>
    <property type="project" value="TreeGrafter"/>
</dbReference>
<dbReference type="GO" id="GO:0005516">
    <property type="term" value="F:calmodulin binding"/>
    <property type="evidence" value="ECO:0007669"/>
    <property type="project" value="UniProtKB-KW"/>
</dbReference>
<dbReference type="FunFam" id="1.10.10.820:FF:000001">
    <property type="entry name" value="Myosin heavy chain"/>
    <property type="match status" value="1"/>
</dbReference>
<dbReference type="SMART" id="SM00242">
    <property type="entry name" value="MYSc"/>
    <property type="match status" value="1"/>
</dbReference>
<feature type="binding site" evidence="10">
    <location>
        <begin position="162"/>
        <end position="169"/>
    </location>
    <ligand>
        <name>ATP</name>
        <dbReference type="ChEBI" id="CHEBI:30616"/>
    </ligand>
</feature>
<dbReference type="Gene3D" id="1.20.58.530">
    <property type="match status" value="1"/>
</dbReference>
<keyword evidence="16" id="KW-1185">Reference proteome</keyword>
<dbReference type="PROSITE" id="PS51456">
    <property type="entry name" value="MYOSIN_MOTOR"/>
    <property type="match status" value="1"/>
</dbReference>
<keyword evidence="2" id="KW-0677">Repeat</keyword>
<evidence type="ECO:0000256" key="5">
    <source>
        <dbReference type="ARBA" id="ARBA00022860"/>
    </source>
</evidence>
<keyword evidence="6 11" id="KW-0175">Coiled coil</keyword>
<reference evidence="15" key="2">
    <citation type="submission" date="2025-08" db="UniProtKB">
        <authorList>
            <consortium name="Ensembl"/>
        </authorList>
    </citation>
    <scope>IDENTIFICATION</scope>
</reference>
<dbReference type="SUPFAM" id="SSF52540">
    <property type="entry name" value="P-loop containing nucleoside triphosphate hydrolases"/>
    <property type="match status" value="2"/>
</dbReference>
<keyword evidence="9 10" id="KW-0009">Actin-binding</keyword>
<evidence type="ECO:0000256" key="2">
    <source>
        <dbReference type="ARBA" id="ARBA00022737"/>
    </source>
</evidence>
<gene>
    <name evidence="15" type="primary">si:dkey-110c1.10</name>
</gene>
<dbReference type="GO" id="GO:0016020">
    <property type="term" value="C:membrane"/>
    <property type="evidence" value="ECO:0007669"/>
    <property type="project" value="TreeGrafter"/>
</dbReference>
<evidence type="ECO:0000256" key="9">
    <source>
        <dbReference type="ARBA" id="ARBA00023203"/>
    </source>
</evidence>
<evidence type="ECO:0000256" key="4">
    <source>
        <dbReference type="ARBA" id="ARBA00022840"/>
    </source>
</evidence>
<evidence type="ECO:0000256" key="12">
    <source>
        <dbReference type="SAM" id="MobiDB-lite"/>
    </source>
</evidence>
<evidence type="ECO:0000256" key="11">
    <source>
        <dbReference type="SAM" id="Coils"/>
    </source>
</evidence>
<dbReference type="SMART" id="SM01132">
    <property type="entry name" value="DIL"/>
    <property type="match status" value="1"/>
</dbReference>
<dbReference type="Gene3D" id="1.10.10.820">
    <property type="match status" value="1"/>
</dbReference>
<dbReference type="Pfam" id="PF00063">
    <property type="entry name" value="Myosin_head"/>
    <property type="match status" value="1"/>
</dbReference>
<dbReference type="GeneTree" id="ENSGT00940000155402"/>
<dbReference type="Pfam" id="PF00612">
    <property type="entry name" value="IQ"/>
    <property type="match status" value="3"/>
</dbReference>
<evidence type="ECO:0000313" key="16">
    <source>
        <dbReference type="Proteomes" id="UP000694580"/>
    </source>
</evidence>
<accession>A0AAY4CVA3</accession>
<dbReference type="CDD" id="cd01380">
    <property type="entry name" value="MYSc_Myo5"/>
    <property type="match status" value="1"/>
</dbReference>
<protein>
    <recommendedName>
        <fullName evidence="17">Methyl-CpG binding domain protein 3b</fullName>
    </recommendedName>
</protein>
<keyword evidence="3 10" id="KW-0547">Nucleotide-binding</keyword>
<sequence>MATTNLYTKGACVWVPDPEDVWVSARLLRDFCPGDEQLQLELSDGREMSHPVTQTSGLPPLGNPDILEGENDLTALSFLHEPAVLHNLHVRFLDYNSIYTYCGIVLVAINPYEQLPIYGEEVIDAYSGQDMADMEPHVFSVAEEAYRTMTREETNQSIIISGESGSGKTVSAKFTMRYFAVVGGAVQQTSVEDRVLASNPIMEAIGNAKTTRNDNSSRFGKYIEIGFGQNGDIIGANMRTYLLEKSRVVFQAPMERNYHIFYQLCASRDLPEMRALKLGPAEHFRYTNQGEETQIPGTDDAVELDRTRNAFTILGRHSVLHQMELYQILAAVLHLGNVKIQADDRSLALFSKLLGVECAQMAHWLCHRRLAVGGEMLVKPMSGQQASDARDALAKHIYGQLFTWTVLRLNAALQGQREQPKSFIGVLDIYGFETFDRNSFEQFCINYANEKLQQQFNRHVFQLEQEEYMREELPWRRIEFSDNQPCITLLEGPLGLLDLLDEECRMPKGSDENWAQKLYDQHLTRSAHFRKPRMSNTAFIILHFADTVQYECEGFLDKNRDTVFEEPINIMKASQLVAELFQQGAAGGALTLLTLKSSIPNGSLRSGKRPHREHKLTVGFQFRQSLQLLMDTLNSTTPHYIRCIKPNDLKKPFEFDPKRIVQQLRACGVLETIRISAAGYPSRWTYEDFFSRYRVLLRQSPGQGTIKTDCQRALQELIPDSELYCFGKTKVFFRAGQVAVLEKLRGERLHAAVVTIQSRVKGWMARRRYLHICWAVLTLQRYTRGRLVRRLAHTLRYTHAALVVQKTYRMLVVRQLYLMIREATITIQAYIRGMLARRAYRELLQQRAAILLQATVRGWLQRRAFGRIRAAVVLLQCCVRRQAARKELRKLRAEARSVEKYRELNKGMEVKLMQLQLRADHQELQALKVEGESLKKEKEDLSTHLLQQEKSQVGDMKAELEEERRRYQGLLREFTRLEQRYENLRDMSALAEVPTCQQKQHKSEKIRLRIKIVLIGQSTCANTKKGFPSRRWCLSGTKTRLGPLRSFVGPAVASPPLQAKAGDVTGLLECKKRDEGRLIKNLITDLRASLAASLPLGLPAQVLFLCVRQADCSGEPTRAHALCSTSIAAIKASLKVPAHGQTTLMTKRMGWYGLDNFVPLTFNTSELNRTLSDLCIQAYQQLLSITESRLQSLIVPAVLETETIPGLSGSGSKLVGSRRRTGSDPRAAGAEAPSMVMVLREMSALHTAMNQQELPIRLQEQAFRQITYLLVATALNSLILRKDLCCWNCGLQTRYNLSLLEDWLRARGLQEGGAVATLEPLIQAAQLLQMSKNSDADAKALVQTCHVLSTQQIVKLLTLYSPQSGAEERVTLNFIRIVQVQLESVIYSSYLLLDVRRVFPVIFPRHTPPLLNAEQLAIPECLKISFLRKT</sequence>
<name>A0AAY4CVA3_9TELE</name>
<evidence type="ECO:0000256" key="8">
    <source>
        <dbReference type="ARBA" id="ARBA00023175"/>
    </source>
</evidence>
<dbReference type="GO" id="GO:0016459">
    <property type="term" value="C:myosin complex"/>
    <property type="evidence" value="ECO:0007669"/>
    <property type="project" value="UniProtKB-KW"/>
</dbReference>
<dbReference type="Gene3D" id="6.20.240.20">
    <property type="match status" value="1"/>
</dbReference>
<dbReference type="PANTHER" id="PTHR13140:SF853">
    <property type="entry name" value="UNCONVENTIONAL MYOSIN-VB ISOFORM X2"/>
    <property type="match status" value="1"/>
</dbReference>
<dbReference type="PROSITE" id="PS51126">
    <property type="entry name" value="DILUTE"/>
    <property type="match status" value="1"/>
</dbReference>
<evidence type="ECO:0000259" key="14">
    <source>
        <dbReference type="PROSITE" id="PS51456"/>
    </source>
</evidence>
<evidence type="ECO:0008006" key="17">
    <source>
        <dbReference type="Google" id="ProtNLM"/>
    </source>
</evidence>
<dbReference type="InterPro" id="IPR001609">
    <property type="entry name" value="Myosin_head_motor_dom-like"/>
</dbReference>
<feature type="region of interest" description="Actin-binding" evidence="10">
    <location>
        <begin position="626"/>
        <end position="648"/>
    </location>
</feature>
<dbReference type="InterPro" id="IPR036103">
    <property type="entry name" value="MYSc_Myo5"/>
</dbReference>
<evidence type="ECO:0000256" key="6">
    <source>
        <dbReference type="ARBA" id="ARBA00023054"/>
    </source>
</evidence>
<feature type="coiled-coil region" evidence="11">
    <location>
        <begin position="881"/>
        <end position="987"/>
    </location>
</feature>
<keyword evidence="7 10" id="KW-0518">Myosin</keyword>
<evidence type="ECO:0000256" key="1">
    <source>
        <dbReference type="ARBA" id="ARBA00008314"/>
    </source>
</evidence>
<reference evidence="15" key="3">
    <citation type="submission" date="2025-09" db="UniProtKB">
        <authorList>
            <consortium name="Ensembl"/>
        </authorList>
    </citation>
    <scope>IDENTIFICATION</scope>
</reference>
<proteinExistence type="inferred from homology"/>
<dbReference type="InterPro" id="IPR002710">
    <property type="entry name" value="Dilute_dom"/>
</dbReference>
<dbReference type="GO" id="GO:0007015">
    <property type="term" value="P:actin filament organization"/>
    <property type="evidence" value="ECO:0007669"/>
    <property type="project" value="TreeGrafter"/>
</dbReference>
<dbReference type="Pfam" id="PF01843">
    <property type="entry name" value="DIL"/>
    <property type="match status" value="1"/>
</dbReference>
<dbReference type="Ensembl" id="ENSDCDT00010046716.1">
    <property type="protein sequence ID" value="ENSDCDP00010037185.1"/>
    <property type="gene ID" value="ENSDCDG00010023961.1"/>
</dbReference>
<feature type="domain" description="Myosin motor" evidence="14">
    <location>
        <begin position="68"/>
        <end position="746"/>
    </location>
</feature>
<dbReference type="Gene3D" id="3.40.850.10">
    <property type="entry name" value="Kinesin motor domain"/>
    <property type="match status" value="1"/>
</dbReference>